<dbReference type="EMBL" id="CP002305">
    <property type="protein sequence ID" value="ADQ18999.1"/>
    <property type="molecule type" value="Genomic_DNA"/>
</dbReference>
<dbReference type="RefSeq" id="WP_013410024.1">
    <property type="nucleotide sequence ID" value="NC_014655.1"/>
</dbReference>
<evidence type="ECO:0000256" key="1">
    <source>
        <dbReference type="SAM" id="Phobius"/>
    </source>
</evidence>
<feature type="transmembrane region" description="Helical" evidence="1">
    <location>
        <begin position="198"/>
        <end position="219"/>
    </location>
</feature>
<dbReference type="KEGG" id="lby:Lbys_3348"/>
<sequence length="264" mass="30459">MIKRLAFWLYILSFLSHIGLGYWIYKTFLPLAGNTLGLQPLLENFDFQTFSEAIRILDPQWPEFITSVFLFFVINLLLQTFFSGGYMDAIAYEKFSIQRFLIQSKRKFFPFVGLGLILLCFFTVLFILAVISLQIFPKLATHHRSGTLSYALPIVFLGLASAYLRLVWDYSRFLWIQHKNFGKALKGAFKILSSSIPAWGYALSFGLLILCTGLIYLLLTQYLHFPTPILLILQQIHVIALIFIRLLYLQKVAKVAFKQTMTLV</sequence>
<name>E4RX84_LEAB4</name>
<keyword evidence="3" id="KW-1185">Reference proteome</keyword>
<keyword evidence="1" id="KW-0812">Transmembrane</keyword>
<feature type="transmembrane region" description="Helical" evidence="1">
    <location>
        <begin position="64"/>
        <end position="87"/>
    </location>
</feature>
<organism evidence="2 3">
    <name type="scientific">Leadbetterella byssophila (strain DSM 17132 / JCM 16389 / KACC 11308 / NBRC 106382 / 4M15)</name>
    <dbReference type="NCBI Taxonomy" id="649349"/>
    <lineage>
        <taxon>Bacteria</taxon>
        <taxon>Pseudomonadati</taxon>
        <taxon>Bacteroidota</taxon>
        <taxon>Cytophagia</taxon>
        <taxon>Cytophagales</taxon>
        <taxon>Leadbetterellaceae</taxon>
        <taxon>Leadbetterella</taxon>
    </lineage>
</organism>
<dbReference type="STRING" id="649349.Lbys_3348"/>
<feature type="transmembrane region" description="Helical" evidence="1">
    <location>
        <begin position="148"/>
        <end position="168"/>
    </location>
</feature>
<keyword evidence="1" id="KW-0472">Membrane</keyword>
<feature type="transmembrane region" description="Helical" evidence="1">
    <location>
        <begin position="7"/>
        <end position="25"/>
    </location>
</feature>
<reference key="1">
    <citation type="submission" date="2010-11" db="EMBL/GenBank/DDBJ databases">
        <title>The complete genome of Leadbetterella byssophila DSM 17132.</title>
        <authorList>
            <consortium name="US DOE Joint Genome Institute (JGI-PGF)"/>
            <person name="Lucas S."/>
            <person name="Copeland A."/>
            <person name="Lapidus A."/>
            <person name="Glavina del Rio T."/>
            <person name="Dalin E."/>
            <person name="Tice H."/>
            <person name="Bruce D."/>
            <person name="Goodwin L."/>
            <person name="Pitluck S."/>
            <person name="Kyrpides N."/>
            <person name="Mavromatis K."/>
            <person name="Ivanova N."/>
            <person name="Teshima H."/>
            <person name="Brettin T."/>
            <person name="Detter J.C."/>
            <person name="Han C."/>
            <person name="Tapia R."/>
            <person name="Land M."/>
            <person name="Hauser L."/>
            <person name="Markowitz V."/>
            <person name="Cheng J.-F."/>
            <person name="Hugenholtz P."/>
            <person name="Woyke T."/>
            <person name="Wu D."/>
            <person name="Tindall B."/>
            <person name="Pomrenke H.G."/>
            <person name="Brambilla E."/>
            <person name="Klenk H.-P."/>
            <person name="Eisen J.A."/>
        </authorList>
    </citation>
    <scope>NUCLEOTIDE SEQUENCE [LARGE SCALE GENOMIC DNA]</scope>
    <source>
        <strain>DSM 17132</strain>
    </source>
</reference>
<feature type="transmembrane region" description="Helical" evidence="1">
    <location>
        <begin position="225"/>
        <end position="248"/>
    </location>
</feature>
<gene>
    <name evidence="2" type="ordered locus">Lbys_3348</name>
</gene>
<evidence type="ECO:0000313" key="3">
    <source>
        <dbReference type="Proteomes" id="UP000007435"/>
    </source>
</evidence>
<feature type="transmembrane region" description="Helical" evidence="1">
    <location>
        <begin position="108"/>
        <end position="136"/>
    </location>
</feature>
<accession>E4RX84</accession>
<keyword evidence="1" id="KW-1133">Transmembrane helix</keyword>
<dbReference type="AlphaFoldDB" id="E4RX84"/>
<proteinExistence type="predicted"/>
<protein>
    <submittedName>
        <fullName evidence="2">Uncharacterized protein</fullName>
    </submittedName>
</protein>
<reference evidence="2 3" key="2">
    <citation type="journal article" date="2011" name="Stand. Genomic Sci.">
        <title>Complete genome sequence of Leadbetterella byssophila type strain (4M15).</title>
        <authorList>
            <person name="Abt B."/>
            <person name="Teshima H."/>
            <person name="Lucas S."/>
            <person name="Lapidus A."/>
            <person name="Del Rio T.G."/>
            <person name="Nolan M."/>
            <person name="Tice H."/>
            <person name="Cheng J.F."/>
            <person name="Pitluck S."/>
            <person name="Liolios K."/>
            <person name="Pagani I."/>
            <person name="Ivanova N."/>
            <person name="Mavromatis K."/>
            <person name="Pati A."/>
            <person name="Tapia R."/>
            <person name="Han C."/>
            <person name="Goodwin L."/>
            <person name="Chen A."/>
            <person name="Palaniappan K."/>
            <person name="Land M."/>
            <person name="Hauser L."/>
            <person name="Chang Y.J."/>
            <person name="Jeffries C.D."/>
            <person name="Rohde M."/>
            <person name="Goker M."/>
            <person name="Tindall B.J."/>
            <person name="Detter J.C."/>
            <person name="Woyke T."/>
            <person name="Bristow J."/>
            <person name="Eisen J.A."/>
            <person name="Markowitz V."/>
            <person name="Hugenholtz P."/>
            <person name="Klenk H.P."/>
            <person name="Kyrpides N.C."/>
        </authorList>
    </citation>
    <scope>NUCLEOTIDE SEQUENCE [LARGE SCALE GENOMIC DNA]</scope>
    <source>
        <strain evidence="3">DSM 17132 / JCM 16389 / KACC 11308 / NBRC 106382 / 4M15</strain>
    </source>
</reference>
<dbReference type="HOGENOM" id="CLU_1052897_0_0_10"/>
<dbReference type="Proteomes" id="UP000007435">
    <property type="component" value="Chromosome"/>
</dbReference>
<evidence type="ECO:0000313" key="2">
    <source>
        <dbReference type="EMBL" id="ADQ18999.1"/>
    </source>
</evidence>